<feature type="transmembrane region" description="Helical" evidence="6">
    <location>
        <begin position="77"/>
        <end position="95"/>
    </location>
</feature>
<evidence type="ECO:0000256" key="4">
    <source>
        <dbReference type="ARBA" id="ARBA00022989"/>
    </source>
</evidence>
<dbReference type="Pfam" id="PF01810">
    <property type="entry name" value="LysE"/>
    <property type="match status" value="1"/>
</dbReference>
<keyword evidence="4 6" id="KW-1133">Transmembrane helix</keyword>
<comment type="subcellular location">
    <subcellularLocation>
        <location evidence="1">Cell membrane</location>
        <topology evidence="1">Multi-pass membrane protein</topology>
    </subcellularLocation>
</comment>
<dbReference type="InterPro" id="IPR001123">
    <property type="entry name" value="LeuE-type"/>
</dbReference>
<accession>A0A418VTL0</accession>
<reference evidence="7 8" key="1">
    <citation type="submission" date="2018-09" db="EMBL/GenBank/DDBJ databases">
        <authorList>
            <person name="Zhu H."/>
        </authorList>
    </citation>
    <scope>NUCLEOTIDE SEQUENCE [LARGE SCALE GENOMIC DNA]</scope>
    <source>
        <strain evidence="7 8">K1W22B-8</strain>
    </source>
</reference>
<dbReference type="Proteomes" id="UP000284605">
    <property type="component" value="Unassembled WGS sequence"/>
</dbReference>
<dbReference type="PANTHER" id="PTHR30086:SF20">
    <property type="entry name" value="ARGININE EXPORTER PROTEIN ARGO-RELATED"/>
    <property type="match status" value="1"/>
</dbReference>
<feature type="transmembrane region" description="Helical" evidence="6">
    <location>
        <begin position="12"/>
        <end position="31"/>
    </location>
</feature>
<dbReference type="EMBL" id="QYUK01000016">
    <property type="protein sequence ID" value="RJF80489.1"/>
    <property type="molecule type" value="Genomic_DNA"/>
</dbReference>
<evidence type="ECO:0000313" key="8">
    <source>
        <dbReference type="Proteomes" id="UP000284605"/>
    </source>
</evidence>
<feature type="transmembrane region" description="Helical" evidence="6">
    <location>
        <begin position="196"/>
        <end position="217"/>
    </location>
</feature>
<dbReference type="RefSeq" id="WP_119782541.1">
    <property type="nucleotide sequence ID" value="NZ_QYUK01000016.1"/>
</dbReference>
<evidence type="ECO:0000256" key="2">
    <source>
        <dbReference type="ARBA" id="ARBA00022475"/>
    </source>
</evidence>
<evidence type="ECO:0000256" key="5">
    <source>
        <dbReference type="ARBA" id="ARBA00023136"/>
    </source>
</evidence>
<feature type="transmembrane region" description="Helical" evidence="6">
    <location>
        <begin position="43"/>
        <end position="71"/>
    </location>
</feature>
<keyword evidence="2" id="KW-1003">Cell membrane</keyword>
<organism evidence="7 8">
    <name type="scientific">Oleomonas cavernae</name>
    <dbReference type="NCBI Taxonomy" id="2320859"/>
    <lineage>
        <taxon>Bacteria</taxon>
        <taxon>Pseudomonadati</taxon>
        <taxon>Pseudomonadota</taxon>
        <taxon>Alphaproteobacteria</taxon>
        <taxon>Acetobacterales</taxon>
        <taxon>Acetobacteraceae</taxon>
        <taxon>Oleomonas</taxon>
    </lineage>
</organism>
<proteinExistence type="predicted"/>
<comment type="caution">
    <text evidence="7">The sequence shown here is derived from an EMBL/GenBank/DDBJ whole genome shotgun (WGS) entry which is preliminary data.</text>
</comment>
<evidence type="ECO:0000256" key="1">
    <source>
        <dbReference type="ARBA" id="ARBA00004651"/>
    </source>
</evidence>
<gene>
    <name evidence="7" type="ORF">D3874_25490</name>
</gene>
<evidence type="ECO:0000313" key="7">
    <source>
        <dbReference type="EMBL" id="RJF80489.1"/>
    </source>
</evidence>
<keyword evidence="5 6" id="KW-0472">Membrane</keyword>
<keyword evidence="8" id="KW-1185">Reference proteome</keyword>
<dbReference type="PANTHER" id="PTHR30086">
    <property type="entry name" value="ARGININE EXPORTER PROTEIN ARGO"/>
    <property type="match status" value="1"/>
</dbReference>
<evidence type="ECO:0000256" key="6">
    <source>
        <dbReference type="SAM" id="Phobius"/>
    </source>
</evidence>
<keyword evidence="3 6" id="KW-0812">Transmembrane</keyword>
<feature type="transmembrane region" description="Helical" evidence="6">
    <location>
        <begin position="164"/>
        <end position="184"/>
    </location>
</feature>
<dbReference type="OrthoDB" id="7874789at2"/>
<dbReference type="GO" id="GO:0015171">
    <property type="term" value="F:amino acid transmembrane transporter activity"/>
    <property type="evidence" value="ECO:0007669"/>
    <property type="project" value="TreeGrafter"/>
</dbReference>
<name>A0A418VTL0_9PROT</name>
<dbReference type="AlphaFoldDB" id="A0A418VTL0"/>
<feature type="transmembrane region" description="Helical" evidence="6">
    <location>
        <begin position="138"/>
        <end position="158"/>
    </location>
</feature>
<protein>
    <submittedName>
        <fullName evidence="7">LysE family translocator</fullName>
    </submittedName>
</protein>
<dbReference type="GO" id="GO:0005886">
    <property type="term" value="C:plasma membrane"/>
    <property type="evidence" value="ECO:0007669"/>
    <property type="project" value="UniProtKB-SubCell"/>
</dbReference>
<evidence type="ECO:0000256" key="3">
    <source>
        <dbReference type="ARBA" id="ARBA00022692"/>
    </source>
</evidence>
<sequence length="218" mass="21421">MTAQYLALFAKAYILGFVIAMPVGPITALILRRTITGGLPVGVATGLGAAVADALYGGCAAFGLSAVTTFLEGEARLLGLIGGAILLWLGIRGFVSAGRRGGDAGVPPVPAGDGREIGGVAPAFVSSVALTLTNPLTILSYAAAFAGIGLAAAGSVGAATATTLGLGLGSATWQLVIVAAAGGARRWLKGRVLATVDRLSGVVLVGFGMVALVRAAYG</sequence>